<dbReference type="Gene3D" id="1.10.3910.10">
    <property type="entry name" value="SP0561-like"/>
    <property type="match status" value="2"/>
</dbReference>
<feature type="transmembrane region" description="Helical" evidence="1">
    <location>
        <begin position="107"/>
        <end position="130"/>
    </location>
</feature>
<feature type="transmembrane region" description="Helical" evidence="1">
    <location>
        <begin position="38"/>
        <end position="61"/>
    </location>
</feature>
<dbReference type="InterPro" id="IPR036927">
    <property type="entry name" value="Cyt_c_oxase-like_su1_sf"/>
</dbReference>
<keyword evidence="1" id="KW-0812">Transmembrane</keyword>
<sequence>MDKYSRLFIRASVMYLGFGVLLGLHMSFSDTVVEKIRFIHIHSMLLGFMAMMIYGVSYHILPRFNAKPVPYPSWIPIHFWLANVGLLGMLTTFYFGAYWTTGPKRMMFATFASIEGVAIFLFIINLFLVLKDDPAPEIEVVREPEPQSAPEPTETIKVSPSMKISEIVDKWPEMEETLMMEGLGDVANPSARQTIGKIISLEKAAKKAGIDVFGLIAKLEGKNLVTLDDDGEKTAPAPPSHPEGHLAIGRQINRGELALVDTQIGNLLETYPETREVFATHYGEGCFTCPGQKTETIEQTAAMHGMPAQKILDEINAIIETVR</sequence>
<proteinExistence type="predicted"/>
<keyword evidence="1" id="KW-0472">Membrane</keyword>
<dbReference type="NCBIfam" id="TIGR03980">
    <property type="entry name" value="prismane_assoc"/>
    <property type="match status" value="1"/>
</dbReference>
<keyword evidence="1" id="KW-1133">Transmembrane helix</keyword>
<feature type="transmembrane region" description="Helical" evidence="1">
    <location>
        <begin position="73"/>
        <end position="95"/>
    </location>
</feature>
<evidence type="ECO:0000256" key="1">
    <source>
        <dbReference type="SAM" id="Phobius"/>
    </source>
</evidence>
<feature type="transmembrane region" description="Helical" evidence="1">
    <location>
        <begin position="7"/>
        <end position="26"/>
    </location>
</feature>
<dbReference type="InterPro" id="IPR038062">
    <property type="entry name" value="ScdA-like_N_sf"/>
</dbReference>
<dbReference type="SUPFAM" id="SSF140683">
    <property type="entry name" value="SP0561-like"/>
    <property type="match status" value="2"/>
</dbReference>
<dbReference type="AlphaFoldDB" id="A0A3B1C429"/>
<feature type="domain" description="DUF1858" evidence="2">
    <location>
        <begin position="160"/>
        <end position="212"/>
    </location>
</feature>
<dbReference type="SUPFAM" id="SSF81442">
    <property type="entry name" value="Cytochrome c oxidase subunit I-like"/>
    <property type="match status" value="1"/>
</dbReference>
<organism evidence="3">
    <name type="scientific">hydrothermal vent metagenome</name>
    <dbReference type="NCBI Taxonomy" id="652676"/>
    <lineage>
        <taxon>unclassified sequences</taxon>
        <taxon>metagenomes</taxon>
        <taxon>ecological metagenomes</taxon>
    </lineage>
</organism>
<gene>
    <name evidence="3" type="ORF">MNBD_NITROSPINAE04-1011</name>
</gene>
<name>A0A3B1C429_9ZZZZ</name>
<feature type="domain" description="DUF1858" evidence="2">
    <location>
        <begin position="261"/>
        <end position="311"/>
    </location>
</feature>
<accession>A0A3B1C429</accession>
<dbReference type="Pfam" id="PF08984">
    <property type="entry name" value="DUF1858"/>
    <property type="match status" value="2"/>
</dbReference>
<dbReference type="PANTHER" id="PTHR39341">
    <property type="entry name" value="BSL7085 PROTEIN"/>
    <property type="match status" value="1"/>
</dbReference>
<dbReference type="PANTHER" id="PTHR39341:SF1">
    <property type="entry name" value="DUF1858 DOMAIN-CONTAINING PROTEIN"/>
    <property type="match status" value="1"/>
</dbReference>
<dbReference type="Gene3D" id="1.20.210.10">
    <property type="entry name" value="Cytochrome c oxidase-like, subunit I domain"/>
    <property type="match status" value="1"/>
</dbReference>
<dbReference type="EMBL" id="UOGA01000282">
    <property type="protein sequence ID" value="VAX24929.1"/>
    <property type="molecule type" value="Genomic_DNA"/>
</dbReference>
<evidence type="ECO:0000313" key="3">
    <source>
        <dbReference type="EMBL" id="VAX24929.1"/>
    </source>
</evidence>
<protein>
    <recommendedName>
        <fullName evidence="2">DUF1858 domain-containing protein</fullName>
    </recommendedName>
</protein>
<dbReference type="InterPro" id="IPR015077">
    <property type="entry name" value="DUF1858"/>
</dbReference>
<evidence type="ECO:0000259" key="2">
    <source>
        <dbReference type="Pfam" id="PF08984"/>
    </source>
</evidence>
<reference evidence="3" key="1">
    <citation type="submission" date="2018-06" db="EMBL/GenBank/DDBJ databases">
        <authorList>
            <person name="Zhirakovskaya E."/>
        </authorList>
    </citation>
    <scope>NUCLEOTIDE SEQUENCE</scope>
</reference>
<dbReference type="InterPro" id="IPR023883">
    <property type="entry name" value="CHP03980_redox-disulphide"/>
</dbReference>